<dbReference type="SUPFAM" id="SSF53474">
    <property type="entry name" value="alpha/beta-Hydrolases"/>
    <property type="match status" value="1"/>
</dbReference>
<evidence type="ECO:0000256" key="1">
    <source>
        <dbReference type="ARBA" id="ARBA00022801"/>
    </source>
</evidence>
<dbReference type="Gene3D" id="3.40.50.1820">
    <property type="entry name" value="alpha/beta hydrolase"/>
    <property type="match status" value="1"/>
</dbReference>
<evidence type="ECO:0000256" key="4">
    <source>
        <dbReference type="SAM" id="SignalP"/>
    </source>
</evidence>
<keyword evidence="6" id="KW-1185">Reference proteome</keyword>
<feature type="signal peptide" evidence="4">
    <location>
        <begin position="1"/>
        <end position="34"/>
    </location>
</feature>
<dbReference type="Proteomes" id="UP000192674">
    <property type="component" value="Unassembled WGS sequence"/>
</dbReference>
<name>A0A1W2D5J2_KIBAR</name>
<reference evidence="5 6" key="1">
    <citation type="submission" date="2017-04" db="EMBL/GenBank/DDBJ databases">
        <authorList>
            <person name="Afonso C.L."/>
            <person name="Miller P.J."/>
            <person name="Scott M.A."/>
            <person name="Spackman E."/>
            <person name="Goraichik I."/>
            <person name="Dimitrov K.M."/>
            <person name="Suarez D.L."/>
            <person name="Swayne D.E."/>
        </authorList>
    </citation>
    <scope>NUCLEOTIDE SEQUENCE [LARGE SCALE GENOMIC DNA]</scope>
    <source>
        <strain evidence="5 6">DSM 43828</strain>
    </source>
</reference>
<keyword evidence="4" id="KW-0732">Signal</keyword>
<keyword evidence="3" id="KW-0443">Lipid metabolism</keyword>
<protein>
    <submittedName>
        <fullName evidence="5">Alpha/beta hydrolase family protein</fullName>
    </submittedName>
</protein>
<feature type="chain" id="PRO_5012664397" evidence="4">
    <location>
        <begin position="35"/>
        <end position="377"/>
    </location>
</feature>
<evidence type="ECO:0000256" key="2">
    <source>
        <dbReference type="ARBA" id="ARBA00022963"/>
    </source>
</evidence>
<evidence type="ECO:0000313" key="5">
    <source>
        <dbReference type="EMBL" id="SMC92800.1"/>
    </source>
</evidence>
<dbReference type="PANTHER" id="PTHR10272:SF0">
    <property type="entry name" value="PLATELET-ACTIVATING FACTOR ACETYLHYDROLASE"/>
    <property type="match status" value="1"/>
</dbReference>
<dbReference type="GO" id="GO:0003847">
    <property type="term" value="F:1-alkyl-2-acetylglycerophosphocholine esterase activity"/>
    <property type="evidence" value="ECO:0007669"/>
    <property type="project" value="TreeGrafter"/>
</dbReference>
<evidence type="ECO:0000256" key="3">
    <source>
        <dbReference type="ARBA" id="ARBA00023098"/>
    </source>
</evidence>
<gene>
    <name evidence="5" type="ORF">SAMN05661093_02886</name>
</gene>
<dbReference type="InterPro" id="IPR029058">
    <property type="entry name" value="AB_hydrolase_fold"/>
</dbReference>
<dbReference type="GO" id="GO:0016042">
    <property type="term" value="P:lipid catabolic process"/>
    <property type="evidence" value="ECO:0007669"/>
    <property type="project" value="UniProtKB-KW"/>
</dbReference>
<keyword evidence="2" id="KW-0442">Lipid degradation</keyword>
<accession>A0A1W2D5J2</accession>
<dbReference type="Pfam" id="PF03403">
    <property type="entry name" value="PAF-AH_p_II"/>
    <property type="match status" value="1"/>
</dbReference>
<dbReference type="PANTHER" id="PTHR10272">
    <property type="entry name" value="PLATELET-ACTIVATING FACTOR ACETYLHYDROLASE"/>
    <property type="match status" value="1"/>
</dbReference>
<keyword evidence="1 5" id="KW-0378">Hydrolase</keyword>
<dbReference type="AlphaFoldDB" id="A0A1W2D5J2"/>
<evidence type="ECO:0000313" key="6">
    <source>
        <dbReference type="Proteomes" id="UP000192674"/>
    </source>
</evidence>
<organism evidence="5 6">
    <name type="scientific">Kibdelosporangium aridum</name>
    <dbReference type="NCBI Taxonomy" id="2030"/>
    <lineage>
        <taxon>Bacteria</taxon>
        <taxon>Bacillati</taxon>
        <taxon>Actinomycetota</taxon>
        <taxon>Actinomycetes</taxon>
        <taxon>Pseudonocardiales</taxon>
        <taxon>Pseudonocardiaceae</taxon>
        <taxon>Kibdelosporangium</taxon>
    </lineage>
</organism>
<dbReference type="EMBL" id="FWXV01000002">
    <property type="protein sequence ID" value="SMC92800.1"/>
    <property type="molecule type" value="Genomic_DNA"/>
</dbReference>
<proteinExistence type="predicted"/>
<sequence>MASARVVKNIGRMLRKMTAVLLTALLIPAGTAIAAPARMTLSGPTGPYPIGTTELHLTDHDRLDPWSAKPRELMVSLWYPAWPSARPVASQFKPGVADFYDKNFASAGITPGMADFAGTKTHARLDAPRLPGHRPVIIYSPGGGHSRSMGTVLVEDLASRGYLVVTVDHTFTGPVQFPDRTEVLGRGVDNATVMRTRAQDTSFVLDELGARGVDLSAVGMFGHSMGGFTTAEAMIIDSRIDAGANLDGSMDPRAGQAATTGVDRPFLLMGGGLSSGEPHNHQHSDDWRSFWVKSTGWQRDLYLPAAEHSSFTDAQVMLTQLPGLPADKRSAAIGTIDPRRSVTIQRTYLAAFFAEHLEDTHTSLFDRQIYPEAQLIR</sequence>